<feature type="repeat" description="ANK" evidence="5">
    <location>
        <begin position="173"/>
        <end position="205"/>
    </location>
</feature>
<evidence type="ECO:0000256" key="7">
    <source>
        <dbReference type="SAM" id="MobiDB-lite"/>
    </source>
</evidence>
<proteinExistence type="predicted"/>
<feature type="repeat" description="ANK" evidence="5">
    <location>
        <begin position="104"/>
        <end position="127"/>
    </location>
</feature>
<reference evidence="9" key="1">
    <citation type="submission" date="2025-08" db="UniProtKB">
        <authorList>
            <consortium name="RefSeq"/>
        </authorList>
    </citation>
    <scope>IDENTIFICATION</scope>
    <source>
        <tissue evidence="9">Whole sample</tissue>
    </source>
</reference>
<keyword evidence="8" id="KW-1185">Reference proteome</keyword>
<feature type="repeat" description="ANK" evidence="5">
    <location>
        <begin position="139"/>
        <end position="161"/>
    </location>
</feature>
<evidence type="ECO:0000256" key="3">
    <source>
        <dbReference type="ARBA" id="ARBA00022740"/>
    </source>
</evidence>
<evidence type="ECO:0000256" key="1">
    <source>
        <dbReference type="ARBA" id="ARBA00004645"/>
    </source>
</evidence>
<feature type="region of interest" description="Disordered" evidence="7">
    <location>
        <begin position="534"/>
        <end position="574"/>
    </location>
</feature>
<feature type="repeat" description="ANK" evidence="5">
    <location>
        <begin position="273"/>
        <end position="305"/>
    </location>
</feature>
<dbReference type="InterPro" id="IPR002110">
    <property type="entry name" value="Ankyrin_rpt"/>
</dbReference>
<feature type="region of interest" description="Disordered" evidence="7">
    <location>
        <begin position="421"/>
        <end position="440"/>
    </location>
</feature>
<dbReference type="PROSITE" id="PS50297">
    <property type="entry name" value="ANK_REP_REGION"/>
    <property type="match status" value="5"/>
</dbReference>
<dbReference type="Pfam" id="PF13857">
    <property type="entry name" value="Ank_5"/>
    <property type="match status" value="1"/>
</dbReference>
<dbReference type="GO" id="GO:0051017">
    <property type="term" value="P:actin filament bundle assembly"/>
    <property type="evidence" value="ECO:0007669"/>
    <property type="project" value="TreeGrafter"/>
</dbReference>
<name>A0A8B8EKD1_CRAVI</name>
<keyword evidence="2" id="KW-0677">Repeat</keyword>
<accession>A0A8B8EKD1</accession>
<dbReference type="GeneID" id="111134838"/>
<dbReference type="GO" id="GO:0005737">
    <property type="term" value="C:cytoplasm"/>
    <property type="evidence" value="ECO:0007669"/>
    <property type="project" value="TreeGrafter"/>
</dbReference>
<dbReference type="AlphaFoldDB" id="A0A8B8EKD1"/>
<evidence type="ECO:0000313" key="8">
    <source>
        <dbReference type="Proteomes" id="UP000694844"/>
    </source>
</evidence>
<dbReference type="PANTHER" id="PTHR24153">
    <property type="entry name" value="ESPIN"/>
    <property type="match status" value="1"/>
</dbReference>
<dbReference type="PROSITE" id="PS50088">
    <property type="entry name" value="ANK_REPEAT"/>
    <property type="match status" value="5"/>
</dbReference>
<protein>
    <submittedName>
        <fullName evidence="9">Espin-like</fullName>
    </submittedName>
</protein>
<evidence type="ECO:0000256" key="4">
    <source>
        <dbReference type="ARBA" id="ARBA00023043"/>
    </source>
</evidence>
<sequence>MVTSQIFKATTDGDLSFLLSLKPEQLTDKVVDEKGANCCHYASRAGRVDVIEYLVQSRHFNHQKRSEVGSTPAHDAAASGKLTTLQWLLKNARPPLSEDDQDGTGATILHLAARYGHASVVEWILDNTQNDLTVIKAASGAIPLHFAASGGSMDTVQILLKESPRSINMQMMNGATSIYIAAQNGHLDVLKLLVQKGGTVKINAYDGMSCLHAAAQCGHLNCVKFLVQDQKCNVNERDFDGASPLHYAASLGHAEVVRWLLTEGGAKVTLDNLGGSPLHNAAEVGCLKVVRILLENNCSPDITDNQGLTAAELAEKCSHDQCAREIKSKAGCNVENAFQTSWRHHTETNSSSFSSIERDYPDSGSCTFSEETGECEKENKDSEAFVWTENTPVKTEQNNNTFPQNTYSSGNWEASIPVRGSARSEVEGSPVNGPKKARTEVTRNKSFGTSDFLQRYGGVRELPPLTQRPAAPIIQVPPYHNRSRMGEVEKTEVQQLSPHTYRTRKTLLLTELNDKVKNSPENGDNHIDEHVHEAISSRRNDSRGASPSPQYRQRSSPSPSSFSESARSSPTPPNTELIAELKKAAVAPTLKKTKKPSEEGRMNFIYSFGGPVQTGAVSNGTANQNSSEQPDLKLKKGKIVLEGEFDPKNFMDLIDGVDKSGNQIPDWKRQMLARNLAEKAFKEHEEKRKLEEIEARFKNMPLWKRQLIERKEAEARAAQEEEQKKNGH</sequence>
<evidence type="ECO:0000256" key="6">
    <source>
        <dbReference type="SAM" id="Coils"/>
    </source>
</evidence>
<dbReference type="Proteomes" id="UP000694844">
    <property type="component" value="Chromosome 5"/>
</dbReference>
<keyword evidence="3" id="KW-1009">Hearing</keyword>
<organism evidence="8 9">
    <name type="scientific">Crassostrea virginica</name>
    <name type="common">Eastern oyster</name>
    <dbReference type="NCBI Taxonomy" id="6565"/>
    <lineage>
        <taxon>Eukaryota</taxon>
        <taxon>Metazoa</taxon>
        <taxon>Spiralia</taxon>
        <taxon>Lophotrochozoa</taxon>
        <taxon>Mollusca</taxon>
        <taxon>Bivalvia</taxon>
        <taxon>Autobranchia</taxon>
        <taxon>Pteriomorphia</taxon>
        <taxon>Ostreida</taxon>
        <taxon>Ostreoidea</taxon>
        <taxon>Ostreidae</taxon>
        <taxon>Crassostrea</taxon>
    </lineage>
</organism>
<dbReference type="InterPro" id="IPR052420">
    <property type="entry name" value="Espin/Espin-like"/>
</dbReference>
<feature type="repeat" description="ANK" evidence="5">
    <location>
        <begin position="240"/>
        <end position="272"/>
    </location>
</feature>
<dbReference type="GO" id="GO:0032420">
    <property type="term" value="C:stereocilium"/>
    <property type="evidence" value="ECO:0007669"/>
    <property type="project" value="UniProtKB-SubCell"/>
</dbReference>
<dbReference type="Pfam" id="PF00023">
    <property type="entry name" value="Ank"/>
    <property type="match status" value="1"/>
</dbReference>
<evidence type="ECO:0000313" key="9">
    <source>
        <dbReference type="RefSeq" id="XP_022339988.1"/>
    </source>
</evidence>
<dbReference type="OrthoDB" id="10261302at2759"/>
<keyword evidence="6" id="KW-0175">Coiled coil</keyword>
<comment type="subcellular location">
    <subcellularLocation>
        <location evidence="1">Cell projection</location>
        <location evidence="1">Stereocilium</location>
    </subcellularLocation>
</comment>
<dbReference type="GO" id="GO:0007605">
    <property type="term" value="P:sensory perception of sound"/>
    <property type="evidence" value="ECO:0007669"/>
    <property type="project" value="UniProtKB-KW"/>
</dbReference>
<dbReference type="SUPFAM" id="SSF48403">
    <property type="entry name" value="Ankyrin repeat"/>
    <property type="match status" value="1"/>
</dbReference>
<keyword evidence="4 5" id="KW-0040">ANK repeat</keyword>
<dbReference type="PANTHER" id="PTHR24153:SF8">
    <property type="entry name" value="FORKED, ISOFORM F"/>
    <property type="match status" value="1"/>
</dbReference>
<feature type="coiled-coil region" evidence="6">
    <location>
        <begin position="674"/>
        <end position="728"/>
    </location>
</feature>
<dbReference type="RefSeq" id="XP_022339988.1">
    <property type="nucleotide sequence ID" value="XM_022484280.1"/>
</dbReference>
<dbReference type="GO" id="GO:0051015">
    <property type="term" value="F:actin filament binding"/>
    <property type="evidence" value="ECO:0007669"/>
    <property type="project" value="TreeGrafter"/>
</dbReference>
<gene>
    <name evidence="9" type="primary">LOC111134838</name>
</gene>
<feature type="compositionally biased region" description="Low complexity" evidence="7">
    <location>
        <begin position="546"/>
        <end position="569"/>
    </location>
</feature>
<dbReference type="Gene3D" id="1.25.40.20">
    <property type="entry name" value="Ankyrin repeat-containing domain"/>
    <property type="match status" value="1"/>
</dbReference>
<dbReference type="InterPro" id="IPR036770">
    <property type="entry name" value="Ankyrin_rpt-contain_sf"/>
</dbReference>
<evidence type="ECO:0000256" key="2">
    <source>
        <dbReference type="ARBA" id="ARBA00022737"/>
    </source>
</evidence>
<dbReference type="Pfam" id="PF12796">
    <property type="entry name" value="Ank_2"/>
    <property type="match status" value="2"/>
</dbReference>
<dbReference type="SMART" id="SM00248">
    <property type="entry name" value="ANK"/>
    <property type="match status" value="8"/>
</dbReference>
<evidence type="ECO:0000256" key="5">
    <source>
        <dbReference type="PROSITE-ProRule" id="PRU00023"/>
    </source>
</evidence>
<dbReference type="KEGG" id="cvn:111134838"/>